<gene>
    <name evidence="2" type="ORF">NYP16_09030</name>
</gene>
<evidence type="ECO:0000256" key="1">
    <source>
        <dbReference type="SAM" id="Phobius"/>
    </source>
</evidence>
<evidence type="ECO:0008006" key="4">
    <source>
        <dbReference type="Google" id="ProtNLM"/>
    </source>
</evidence>
<dbReference type="EMBL" id="JANWOI010000003">
    <property type="protein sequence ID" value="MDA5194092.1"/>
    <property type="molecule type" value="Genomic_DNA"/>
</dbReference>
<dbReference type="RefSeq" id="WP_274943798.1">
    <property type="nucleotide sequence ID" value="NZ_JANWOI010000003.1"/>
</dbReference>
<evidence type="ECO:0000313" key="3">
    <source>
        <dbReference type="Proteomes" id="UP001141619"/>
    </source>
</evidence>
<dbReference type="AlphaFoldDB" id="A0A9X3TZ59"/>
<keyword evidence="1" id="KW-1133">Transmembrane helix</keyword>
<feature type="transmembrane region" description="Helical" evidence="1">
    <location>
        <begin position="21"/>
        <end position="43"/>
    </location>
</feature>
<evidence type="ECO:0000313" key="2">
    <source>
        <dbReference type="EMBL" id="MDA5194092.1"/>
    </source>
</evidence>
<dbReference type="Proteomes" id="UP001141619">
    <property type="component" value="Unassembled WGS sequence"/>
</dbReference>
<keyword evidence="3" id="KW-1185">Reference proteome</keyword>
<sequence length="164" mass="17477">MSDEDKDKSGGVVRPRGLKKLLLGLVVGLLLGGGGAAGFFLFLQPKPAAVAPQPEAAKPVLEAVFVKLDRLSAPVISGDVVLGYMLFDLSLEVKKASDELLVVKRLPALRAAFLREVTSTSIGKPDQPFVVDYDGLTGRLKEVANRELGQGVLSRVLVVQTTRI</sequence>
<accession>A0A9X3TZ59</accession>
<proteinExistence type="predicted"/>
<keyword evidence="1" id="KW-0812">Transmembrane</keyword>
<keyword evidence="1" id="KW-0472">Membrane</keyword>
<reference evidence="2" key="1">
    <citation type="submission" date="2022-08" db="EMBL/GenBank/DDBJ databases">
        <authorList>
            <person name="Vandamme P."/>
            <person name="Hettiarachchi A."/>
            <person name="Peeters C."/>
            <person name="Cnockaert M."/>
            <person name="Carlier A."/>
        </authorList>
    </citation>
    <scope>NUCLEOTIDE SEQUENCE</scope>
    <source>
        <strain evidence="2">LMG 31809</strain>
    </source>
</reference>
<organism evidence="2 3">
    <name type="scientific">Govanella unica</name>
    <dbReference type="NCBI Taxonomy" id="2975056"/>
    <lineage>
        <taxon>Bacteria</taxon>
        <taxon>Pseudomonadati</taxon>
        <taxon>Pseudomonadota</taxon>
        <taxon>Alphaproteobacteria</taxon>
        <taxon>Emcibacterales</taxon>
        <taxon>Govanellaceae</taxon>
        <taxon>Govanella</taxon>
    </lineage>
</organism>
<protein>
    <recommendedName>
        <fullName evidence="4">Flagellar protein FliL</fullName>
    </recommendedName>
</protein>
<name>A0A9X3TZ59_9PROT</name>
<comment type="caution">
    <text evidence="2">The sequence shown here is derived from an EMBL/GenBank/DDBJ whole genome shotgun (WGS) entry which is preliminary data.</text>
</comment>
<reference evidence="2" key="2">
    <citation type="journal article" date="2023" name="Syst. Appl. Microbiol.">
        <title>Govania unica gen. nov., sp. nov., a rare biosphere bacterium that represents a novel family in the class Alphaproteobacteria.</title>
        <authorList>
            <person name="Vandamme P."/>
            <person name="Peeters C."/>
            <person name="Hettiarachchi A."/>
            <person name="Cnockaert M."/>
            <person name="Carlier A."/>
        </authorList>
    </citation>
    <scope>NUCLEOTIDE SEQUENCE</scope>
    <source>
        <strain evidence="2">LMG 31809</strain>
    </source>
</reference>